<evidence type="ECO:0000313" key="1">
    <source>
        <dbReference type="EMBL" id="NIJ59501.1"/>
    </source>
</evidence>
<proteinExistence type="predicted"/>
<organism evidence="1 2">
    <name type="scientific">Pseudochelatococcus lubricantis</name>
    <dbReference type="NCBI Taxonomy" id="1538102"/>
    <lineage>
        <taxon>Bacteria</taxon>
        <taxon>Pseudomonadati</taxon>
        <taxon>Pseudomonadota</taxon>
        <taxon>Alphaproteobacteria</taxon>
        <taxon>Hyphomicrobiales</taxon>
        <taxon>Chelatococcaceae</taxon>
        <taxon>Pseudochelatococcus</taxon>
    </lineage>
</organism>
<keyword evidence="2" id="KW-1185">Reference proteome</keyword>
<dbReference type="Pfam" id="PF04390">
    <property type="entry name" value="LptE"/>
    <property type="match status" value="1"/>
</dbReference>
<dbReference type="RefSeq" id="WP_166954907.1">
    <property type="nucleotide sequence ID" value="NZ_JAASQI010000009.1"/>
</dbReference>
<keyword evidence="1" id="KW-0449">Lipoprotein</keyword>
<dbReference type="InterPro" id="IPR007485">
    <property type="entry name" value="LPS_assembly_LptE"/>
</dbReference>
<protein>
    <submittedName>
        <fullName evidence="1">LPS-assembly lipoprotein</fullName>
    </submittedName>
</protein>
<evidence type="ECO:0000313" key="2">
    <source>
        <dbReference type="Proteomes" id="UP001429580"/>
    </source>
</evidence>
<sequence>MSSSDTFRPASRPLVRVAVAMLAVALLGGCFRPLYGVSANGPSVQEQLAAIELATVDPGNRDHNRLAYYLQSELGYRLTGGSPDAATKRFRLEAKVSESVSSTIVNTSTGNAEAALLTGTAEFKLLPAGGGDPVMSATAVASSAYDRTPQRFASLRAARDAQIRVAKALADQIHTRLAAKFASGAIPAGR</sequence>
<name>A0ABX0V2Q6_9HYPH</name>
<accession>A0ABX0V2Q6</accession>
<comment type="caution">
    <text evidence="1">The sequence shown here is derived from an EMBL/GenBank/DDBJ whole genome shotgun (WGS) entry which is preliminary data.</text>
</comment>
<gene>
    <name evidence="1" type="ORF">FHS82_003359</name>
</gene>
<dbReference type="EMBL" id="JAASQI010000009">
    <property type="protein sequence ID" value="NIJ59501.1"/>
    <property type="molecule type" value="Genomic_DNA"/>
</dbReference>
<reference evidence="1 2" key="1">
    <citation type="submission" date="2020-03" db="EMBL/GenBank/DDBJ databases">
        <title>Genomic Encyclopedia of Type Strains, Phase IV (KMG-IV): sequencing the most valuable type-strain genomes for metagenomic binning, comparative biology and taxonomic classification.</title>
        <authorList>
            <person name="Goeker M."/>
        </authorList>
    </citation>
    <scope>NUCLEOTIDE SEQUENCE [LARGE SCALE GENOMIC DNA]</scope>
    <source>
        <strain evidence="1 2">DSM 103870</strain>
    </source>
</reference>
<dbReference type="Proteomes" id="UP001429580">
    <property type="component" value="Unassembled WGS sequence"/>
</dbReference>
<dbReference type="Gene3D" id="3.30.160.150">
    <property type="entry name" value="Lipoprotein like domain"/>
    <property type="match status" value="1"/>
</dbReference>